<dbReference type="HOGENOM" id="CLU_1192953_0_0_5"/>
<name>D9QI97_BRESC</name>
<accession>D9QI97</accession>
<dbReference type="STRING" id="633149.Bresu_0085"/>
<dbReference type="BioCyc" id="BSUB633149:G1GM8-86-MONOMER"/>
<evidence type="ECO:0000313" key="1">
    <source>
        <dbReference type="EMBL" id="ADK99399.1"/>
    </source>
</evidence>
<organism evidence="1 2">
    <name type="scientific">Brevundimonas subvibrioides (strain ATCC 15264 / DSM 4735 / LMG 14903 / NBRC 16000 / CB 81)</name>
    <name type="common">Caulobacter subvibrioides</name>
    <dbReference type="NCBI Taxonomy" id="633149"/>
    <lineage>
        <taxon>Bacteria</taxon>
        <taxon>Pseudomonadati</taxon>
        <taxon>Pseudomonadota</taxon>
        <taxon>Alphaproteobacteria</taxon>
        <taxon>Caulobacterales</taxon>
        <taxon>Caulobacteraceae</taxon>
        <taxon>Brevundimonas</taxon>
    </lineage>
</organism>
<dbReference type="InParanoid" id="D9QI97"/>
<reference evidence="2" key="1">
    <citation type="journal article" date="2011" name="J. Bacteriol.">
        <title>Genome sequences of eight morphologically diverse alphaproteobacteria.</title>
        <authorList>
            <consortium name="US DOE Joint Genome Institute"/>
            <person name="Brown P.J."/>
            <person name="Kysela D.T."/>
            <person name="Buechlein A."/>
            <person name="Hemmerich C."/>
            <person name="Brun Y.V."/>
        </authorList>
    </citation>
    <scope>NUCLEOTIDE SEQUENCE [LARGE SCALE GENOMIC DNA]</scope>
    <source>
        <strain evidence="2">ATCC 15264 / DSM 4735 / LMG 14903 / NBRC 16000 / CB 81</strain>
    </source>
</reference>
<gene>
    <name evidence="1" type="ordered locus">Bresu_0085</name>
</gene>
<proteinExistence type="predicted"/>
<dbReference type="OrthoDB" id="7207197at2"/>
<dbReference type="KEGG" id="bsb:Bresu_0085"/>
<dbReference type="Proteomes" id="UP000002696">
    <property type="component" value="Chromosome"/>
</dbReference>
<dbReference type="AlphaFoldDB" id="D9QI97"/>
<evidence type="ECO:0000313" key="2">
    <source>
        <dbReference type="Proteomes" id="UP000002696"/>
    </source>
</evidence>
<dbReference type="EMBL" id="CP002102">
    <property type="protein sequence ID" value="ADK99399.1"/>
    <property type="molecule type" value="Genomic_DNA"/>
</dbReference>
<protein>
    <submittedName>
        <fullName evidence="1">Uncharacterized protein</fullName>
    </submittedName>
</protein>
<keyword evidence="2" id="KW-1185">Reference proteome</keyword>
<dbReference type="RefSeq" id="WP_013267504.1">
    <property type="nucleotide sequence ID" value="NC_014375.1"/>
</dbReference>
<sequence>MTTFMPREKDESLARHLFRNADAIGASRDQVTRLRRAAVLAMGGRYERIEAGRIAAEVRDELKGNLAEAVMVAQAKGETILPFNDDGAVRIKGRDGLWSAQDAGMITMGQCQIGLEYRRLWELVSASPLGSQFGRMSETRVAASSTDGTVLRGLHLAYAGMRLTAAEAAVIERDPGQRGLTVLRAVAGEGRTIRSLAASGHQNAVLRAKLGEALDLAGRSFVQTEGLRITGR</sequence>